<feature type="compositionally biased region" description="Basic residues" evidence="1">
    <location>
        <begin position="15"/>
        <end position="30"/>
    </location>
</feature>
<evidence type="ECO:0000313" key="3">
    <source>
        <dbReference type="Proteomes" id="UP000594262"/>
    </source>
</evidence>
<keyword evidence="3" id="KW-1185">Reference proteome</keyword>
<feature type="region of interest" description="Disordered" evidence="1">
    <location>
        <begin position="1"/>
        <end position="104"/>
    </location>
</feature>
<evidence type="ECO:0000256" key="1">
    <source>
        <dbReference type="SAM" id="MobiDB-lite"/>
    </source>
</evidence>
<dbReference type="EnsemblMetazoa" id="CLYHEMT003992.1">
    <property type="protein sequence ID" value="CLYHEMP003992.1"/>
    <property type="gene ID" value="CLYHEMG003992"/>
</dbReference>
<feature type="compositionally biased region" description="Acidic residues" evidence="1">
    <location>
        <begin position="95"/>
        <end position="104"/>
    </location>
</feature>
<evidence type="ECO:0000313" key="2">
    <source>
        <dbReference type="EnsemblMetazoa" id="CLYHEMP003992.1"/>
    </source>
</evidence>
<dbReference type="RefSeq" id="XP_066923075.1">
    <property type="nucleotide sequence ID" value="XM_067066974.1"/>
</dbReference>
<reference evidence="2" key="1">
    <citation type="submission" date="2021-01" db="UniProtKB">
        <authorList>
            <consortium name="EnsemblMetazoa"/>
        </authorList>
    </citation>
    <scope>IDENTIFICATION</scope>
</reference>
<dbReference type="GeneID" id="136810407"/>
<dbReference type="AlphaFoldDB" id="A0A7M5USW6"/>
<accession>A0A7M5USW6</accession>
<dbReference type="Proteomes" id="UP000594262">
    <property type="component" value="Unplaced"/>
</dbReference>
<organism evidence="2 3">
    <name type="scientific">Clytia hemisphaerica</name>
    <dbReference type="NCBI Taxonomy" id="252671"/>
    <lineage>
        <taxon>Eukaryota</taxon>
        <taxon>Metazoa</taxon>
        <taxon>Cnidaria</taxon>
        <taxon>Hydrozoa</taxon>
        <taxon>Hydroidolina</taxon>
        <taxon>Leptothecata</taxon>
        <taxon>Obeliida</taxon>
        <taxon>Clytiidae</taxon>
        <taxon>Clytia</taxon>
    </lineage>
</organism>
<feature type="compositionally biased region" description="Basic and acidic residues" evidence="1">
    <location>
        <begin position="65"/>
        <end position="94"/>
    </location>
</feature>
<sequence>MAKGVRVNKVSLGRRIQKQKRQKAKHKKKNIATQKEMLKKATLSEELPQKFTSTRQKKMARKMMQRRERAKSQMDVEATKSTNKKEKSENKEKNEDDDENMMEE</sequence>
<feature type="compositionally biased region" description="Basic residues" evidence="1">
    <location>
        <begin position="55"/>
        <end position="64"/>
    </location>
</feature>
<proteinExistence type="predicted"/>
<name>A0A7M5USW6_9CNID</name>
<protein>
    <submittedName>
        <fullName evidence="2">Uncharacterized protein</fullName>
    </submittedName>
</protein>